<dbReference type="AlphaFoldDB" id="A0AAE0ZY02"/>
<protein>
    <submittedName>
        <fullName evidence="1">Uncharacterized protein</fullName>
    </submittedName>
</protein>
<dbReference type="Proteomes" id="UP001283361">
    <property type="component" value="Unassembled WGS sequence"/>
</dbReference>
<keyword evidence="2" id="KW-1185">Reference proteome</keyword>
<proteinExistence type="predicted"/>
<dbReference type="EMBL" id="JAWDGP010003139">
    <property type="protein sequence ID" value="KAK3777011.1"/>
    <property type="molecule type" value="Genomic_DNA"/>
</dbReference>
<evidence type="ECO:0000313" key="1">
    <source>
        <dbReference type="EMBL" id="KAK3777011.1"/>
    </source>
</evidence>
<name>A0AAE0ZY02_9GAST</name>
<evidence type="ECO:0000313" key="2">
    <source>
        <dbReference type="Proteomes" id="UP001283361"/>
    </source>
</evidence>
<sequence>MTTRVMQTLNKSPGEISLGRRPSMSSFGVDISLNIDYPAQSIKRYSTLASSHMRPKIRTMLPRRPLEPMYHLQHVISRSEQVTVLCTRDLCKGYQPGGPSYEYSDAASYKPKFNDITWVTSFVFEVHF</sequence>
<reference evidence="1" key="1">
    <citation type="journal article" date="2023" name="G3 (Bethesda)">
        <title>A reference genome for the long-term kleptoplast-retaining sea slug Elysia crispata morphotype clarki.</title>
        <authorList>
            <person name="Eastman K.E."/>
            <person name="Pendleton A.L."/>
            <person name="Shaikh M.A."/>
            <person name="Suttiyut T."/>
            <person name="Ogas R."/>
            <person name="Tomko P."/>
            <person name="Gavelis G."/>
            <person name="Widhalm J.R."/>
            <person name="Wisecaver J.H."/>
        </authorList>
    </citation>
    <scope>NUCLEOTIDE SEQUENCE</scope>
    <source>
        <strain evidence="1">ECLA1</strain>
    </source>
</reference>
<accession>A0AAE0ZY02</accession>
<gene>
    <name evidence="1" type="ORF">RRG08_008866</name>
</gene>
<comment type="caution">
    <text evidence="1">The sequence shown here is derived from an EMBL/GenBank/DDBJ whole genome shotgun (WGS) entry which is preliminary data.</text>
</comment>
<organism evidence="1 2">
    <name type="scientific">Elysia crispata</name>
    <name type="common">lettuce slug</name>
    <dbReference type="NCBI Taxonomy" id="231223"/>
    <lineage>
        <taxon>Eukaryota</taxon>
        <taxon>Metazoa</taxon>
        <taxon>Spiralia</taxon>
        <taxon>Lophotrochozoa</taxon>
        <taxon>Mollusca</taxon>
        <taxon>Gastropoda</taxon>
        <taxon>Heterobranchia</taxon>
        <taxon>Euthyneura</taxon>
        <taxon>Panpulmonata</taxon>
        <taxon>Sacoglossa</taxon>
        <taxon>Placobranchoidea</taxon>
        <taxon>Plakobranchidae</taxon>
        <taxon>Elysia</taxon>
    </lineage>
</organism>